<protein>
    <submittedName>
        <fullName evidence="3">Uncharacterized protein</fullName>
    </submittedName>
</protein>
<evidence type="ECO:0000256" key="2">
    <source>
        <dbReference type="SAM" id="SignalP"/>
    </source>
</evidence>
<comment type="caution">
    <text evidence="3">The sequence shown here is derived from an EMBL/GenBank/DDBJ whole genome shotgun (WGS) entry which is preliminary data.</text>
</comment>
<keyword evidence="2" id="KW-0732">Signal</keyword>
<dbReference type="PROSITE" id="PS51257">
    <property type="entry name" value="PROKAR_LIPOPROTEIN"/>
    <property type="match status" value="1"/>
</dbReference>
<keyword evidence="4" id="KW-1185">Reference proteome</keyword>
<accession>A0A3N0CS52</accession>
<evidence type="ECO:0000313" key="3">
    <source>
        <dbReference type="EMBL" id="RNL65733.1"/>
    </source>
</evidence>
<proteinExistence type="predicted"/>
<evidence type="ECO:0000313" key="4">
    <source>
        <dbReference type="Proteomes" id="UP000267128"/>
    </source>
</evidence>
<feature type="transmembrane region" description="Helical" evidence="1">
    <location>
        <begin position="101"/>
        <end position="119"/>
    </location>
</feature>
<keyword evidence="1" id="KW-0472">Membrane</keyword>
<organism evidence="3 4">
    <name type="scientific">Nocardioides marmoriginsengisoli</name>
    <dbReference type="NCBI Taxonomy" id="661483"/>
    <lineage>
        <taxon>Bacteria</taxon>
        <taxon>Bacillati</taxon>
        <taxon>Actinomycetota</taxon>
        <taxon>Actinomycetes</taxon>
        <taxon>Propionibacteriales</taxon>
        <taxon>Nocardioidaceae</taxon>
        <taxon>Nocardioides</taxon>
    </lineage>
</organism>
<feature type="signal peptide" evidence="2">
    <location>
        <begin position="1"/>
        <end position="21"/>
    </location>
</feature>
<dbReference type="Proteomes" id="UP000267128">
    <property type="component" value="Unassembled WGS sequence"/>
</dbReference>
<keyword evidence="1" id="KW-1133">Transmembrane helix</keyword>
<dbReference type="AlphaFoldDB" id="A0A3N0CS52"/>
<dbReference type="EMBL" id="RJSE01000002">
    <property type="protein sequence ID" value="RNL65733.1"/>
    <property type="molecule type" value="Genomic_DNA"/>
</dbReference>
<evidence type="ECO:0000256" key="1">
    <source>
        <dbReference type="SAM" id="Phobius"/>
    </source>
</evidence>
<feature type="chain" id="PRO_5038819414" evidence="2">
    <location>
        <begin position="22"/>
        <end position="125"/>
    </location>
</feature>
<reference evidence="3 4" key="1">
    <citation type="submission" date="2018-11" db="EMBL/GenBank/DDBJ databases">
        <authorList>
            <person name="Li F."/>
        </authorList>
    </citation>
    <scope>NUCLEOTIDE SEQUENCE [LARGE SCALE GENOMIC DNA]</scope>
    <source>
        <strain evidence="3 4">Gsoil 097</strain>
    </source>
</reference>
<name>A0A3N0CS52_9ACTN</name>
<keyword evidence="1" id="KW-0812">Transmembrane</keyword>
<sequence>MASVKRFLVALVMALGCVVCSDVASYASYEDDPCSALSPGYVSTPAEPPAGWVVPPGVVWADMPDCVYPVLSVVQLDNPAAAGSGETPEAGPLELSTDDRALLLAGLGLLVALSAARLVSGWSRG</sequence>
<gene>
    <name evidence="3" type="ORF">EFK50_01405</name>
</gene>